<protein>
    <submittedName>
        <fullName evidence="2">Uncharacterized protein</fullName>
    </submittedName>
</protein>
<comment type="caution">
    <text evidence="2">The sequence shown here is derived from an EMBL/GenBank/DDBJ whole genome shotgun (WGS) entry which is preliminary data.</text>
</comment>
<keyword evidence="1" id="KW-0472">Membrane</keyword>
<dbReference type="Proteomes" id="UP001314796">
    <property type="component" value="Unassembled WGS sequence"/>
</dbReference>
<gene>
    <name evidence="2" type="ORF">JOC73_002997</name>
</gene>
<keyword evidence="1" id="KW-1133">Transmembrane helix</keyword>
<feature type="transmembrane region" description="Helical" evidence="1">
    <location>
        <begin position="7"/>
        <end position="28"/>
    </location>
</feature>
<evidence type="ECO:0000313" key="2">
    <source>
        <dbReference type="EMBL" id="MBM7616414.1"/>
    </source>
</evidence>
<accession>A0ABS2NTV3</accession>
<dbReference type="EMBL" id="JAFBEE010000036">
    <property type="protein sequence ID" value="MBM7616414.1"/>
    <property type="molecule type" value="Genomic_DNA"/>
</dbReference>
<feature type="transmembrane region" description="Helical" evidence="1">
    <location>
        <begin position="34"/>
        <end position="51"/>
    </location>
</feature>
<name>A0ABS2NTV3_9FIRM</name>
<organism evidence="2 3">
    <name type="scientific">Alkaliphilus hydrothermalis</name>
    <dbReference type="NCBI Taxonomy" id="1482730"/>
    <lineage>
        <taxon>Bacteria</taxon>
        <taxon>Bacillati</taxon>
        <taxon>Bacillota</taxon>
        <taxon>Clostridia</taxon>
        <taxon>Peptostreptococcales</taxon>
        <taxon>Natronincolaceae</taxon>
        <taxon>Alkaliphilus</taxon>
    </lineage>
</organism>
<keyword evidence="1" id="KW-0812">Transmembrane</keyword>
<proteinExistence type="predicted"/>
<keyword evidence="3" id="KW-1185">Reference proteome</keyword>
<sequence>MIQINKSALPSLIFAIAFLMIGVLRFNINNWIDTGFYILAVIGFMIMFFNTNRKTK</sequence>
<reference evidence="2 3" key="1">
    <citation type="submission" date="2021-01" db="EMBL/GenBank/DDBJ databases">
        <title>Genomic Encyclopedia of Type Strains, Phase IV (KMG-IV): sequencing the most valuable type-strain genomes for metagenomic binning, comparative biology and taxonomic classification.</title>
        <authorList>
            <person name="Goeker M."/>
        </authorList>
    </citation>
    <scope>NUCLEOTIDE SEQUENCE [LARGE SCALE GENOMIC DNA]</scope>
    <source>
        <strain evidence="2 3">DSM 25890</strain>
    </source>
</reference>
<evidence type="ECO:0000313" key="3">
    <source>
        <dbReference type="Proteomes" id="UP001314796"/>
    </source>
</evidence>
<evidence type="ECO:0000256" key="1">
    <source>
        <dbReference type="SAM" id="Phobius"/>
    </source>
</evidence>